<dbReference type="SUPFAM" id="SSF50346">
    <property type="entry name" value="PRC-barrel domain"/>
    <property type="match status" value="1"/>
</dbReference>
<comment type="caution">
    <text evidence="2">The sequence shown here is derived from an EMBL/GenBank/DDBJ whole genome shotgun (WGS) entry which is preliminary data.</text>
</comment>
<evidence type="ECO:0000259" key="1">
    <source>
        <dbReference type="Pfam" id="PF24986"/>
    </source>
</evidence>
<keyword evidence="3" id="KW-1185">Reference proteome</keyword>
<evidence type="ECO:0000313" key="3">
    <source>
        <dbReference type="Proteomes" id="UP000030023"/>
    </source>
</evidence>
<protein>
    <recommendedName>
        <fullName evidence="1">Ribosome maturation factor RimM PRC barrel domain-containing protein</fullName>
    </recommendedName>
</protein>
<dbReference type="InterPro" id="IPR011961">
    <property type="entry name" value="RimM"/>
</dbReference>
<dbReference type="PANTHER" id="PTHR33692">
    <property type="entry name" value="RIBOSOME MATURATION FACTOR RIMM"/>
    <property type="match status" value="1"/>
</dbReference>
<name>A0ABR4XR49_9LACO</name>
<sequence length="81" mass="9447">MTLKKDEFTIDMIIGLKVFDLQGEFIGTINDAFHTKANDVWQIKKENGREFLIPYIDQVVKEVDLEQSRVKIDFLEGLDEN</sequence>
<proteinExistence type="predicted"/>
<dbReference type="Proteomes" id="UP000030023">
    <property type="component" value="Unassembled WGS sequence"/>
</dbReference>
<dbReference type="InterPro" id="IPR056792">
    <property type="entry name" value="PRC_RimM"/>
</dbReference>
<dbReference type="NCBIfam" id="TIGR02273">
    <property type="entry name" value="16S_RimM"/>
    <property type="match status" value="1"/>
</dbReference>
<dbReference type="Pfam" id="PF24986">
    <property type="entry name" value="PRC_RimM"/>
    <property type="match status" value="1"/>
</dbReference>
<dbReference type="Gene3D" id="2.30.30.240">
    <property type="entry name" value="PRC-barrel domain"/>
    <property type="match status" value="1"/>
</dbReference>
<dbReference type="InterPro" id="IPR011033">
    <property type="entry name" value="PRC_barrel-like_sf"/>
</dbReference>
<organism evidence="2 3">
    <name type="scientific">Oenococcus alcoholitolerans</name>
    <dbReference type="NCBI Taxonomy" id="931074"/>
    <lineage>
        <taxon>Bacteria</taxon>
        <taxon>Bacillati</taxon>
        <taxon>Bacillota</taxon>
        <taxon>Bacilli</taxon>
        <taxon>Lactobacillales</taxon>
        <taxon>Lactobacillaceae</taxon>
        <taxon>Oenococcus</taxon>
    </lineage>
</organism>
<reference evidence="2 3" key="1">
    <citation type="journal article" date="2014" name="Antonie Van Leeuwenhoek">
        <title>Oenococcus alcoholitolerans sp. nov., a lactic acid bacteria isolated from cachaca and ethanol fermentation processes.</title>
        <authorList>
            <person name="Badotti F."/>
            <person name="Moreira A.P."/>
            <person name="Tonon L.A."/>
            <person name="de Lucena B.T."/>
            <person name="Gomes Fde C."/>
            <person name="Kruger R."/>
            <person name="Thompson C.C."/>
            <person name="de Morais M.A.Jr."/>
            <person name="Rosa C.A."/>
            <person name="Thompson F.L."/>
        </authorList>
    </citation>
    <scope>NUCLEOTIDE SEQUENCE [LARGE SCALE GENOMIC DNA]</scope>
    <source>
        <strain evidence="2 3">UFRJ-M7.2.18</strain>
    </source>
</reference>
<accession>A0ABR4XR49</accession>
<evidence type="ECO:0000313" key="2">
    <source>
        <dbReference type="EMBL" id="KGO31946.1"/>
    </source>
</evidence>
<dbReference type="EMBL" id="AXCV01000147">
    <property type="protein sequence ID" value="KGO31946.1"/>
    <property type="molecule type" value="Genomic_DNA"/>
</dbReference>
<gene>
    <name evidence="2" type="ORF">Q757_03995</name>
</gene>
<feature type="domain" description="Ribosome maturation factor RimM PRC barrel" evidence="1">
    <location>
        <begin position="13"/>
        <end position="77"/>
    </location>
</feature>
<dbReference type="PANTHER" id="PTHR33692:SF1">
    <property type="entry name" value="RIBOSOME MATURATION FACTOR RIMM"/>
    <property type="match status" value="1"/>
</dbReference>